<evidence type="ECO:0000313" key="4">
    <source>
        <dbReference type="Proteomes" id="UP000825935"/>
    </source>
</evidence>
<feature type="compositionally biased region" description="Low complexity" evidence="1">
    <location>
        <begin position="103"/>
        <end position="126"/>
    </location>
</feature>
<dbReference type="EMBL" id="CM035443">
    <property type="protein sequence ID" value="KAH7278737.1"/>
    <property type="molecule type" value="Genomic_DNA"/>
</dbReference>
<dbReference type="OMA" id="PIEICHI"/>
<evidence type="ECO:0000313" key="3">
    <source>
        <dbReference type="EMBL" id="KAH7278737.1"/>
    </source>
</evidence>
<dbReference type="Proteomes" id="UP000825935">
    <property type="component" value="Chromosome 38"/>
</dbReference>
<keyword evidence="2" id="KW-1133">Transmembrane helix</keyword>
<proteinExistence type="predicted"/>
<feature type="compositionally biased region" description="Polar residues" evidence="1">
    <location>
        <begin position="127"/>
        <end position="141"/>
    </location>
</feature>
<gene>
    <name evidence="3" type="ORF">KP509_38G054400</name>
</gene>
<comment type="caution">
    <text evidence="3">The sequence shown here is derived from an EMBL/GenBank/DDBJ whole genome shotgun (WGS) entry which is preliminary data.</text>
</comment>
<dbReference type="OrthoDB" id="1932018at2759"/>
<sequence length="410" mass="45899">MSGGLHQSLIARTSNHNQDRTSSMSNTTVEDILNMKTYELKEYLEENHVPVPKRLSKEFLQTAALQTHAELEAEAAKRRIMTRRRSKKEEFEAGSTYTSIYGRSTSLTRSSPSRTSSFLHTTLTTSNRSGRTKQVAQNVDTGKNDEVDTPATAPPSQEDEDVSYLSYTALLQSPAASTPSPTNILADIDINQQIDFRGEKAHTVSAISLAENVHVASAIQAIQKLNDAEPNTQTEAPAYEIPLAKANRENAETAVPPLEVIKETKAGDQQENNIKVHSKSNQEVVKKIIRVCDDAEPPHQQRTTSKNQVIPQVKVPAAPSHQVFHTHGSRIQWLKKSGTQIVSHINERAVKKLRKLPSNCRLRFPRPSVRLLLGLFMCSILCIVCVGAVAYWYHLKKLEQQRAARKRWLW</sequence>
<keyword evidence="2" id="KW-0812">Transmembrane</keyword>
<feature type="transmembrane region" description="Helical" evidence="2">
    <location>
        <begin position="371"/>
        <end position="393"/>
    </location>
</feature>
<feature type="region of interest" description="Disordered" evidence="1">
    <location>
        <begin position="103"/>
        <end position="160"/>
    </location>
</feature>
<accession>A0A8T2Q410</accession>
<protein>
    <submittedName>
        <fullName evidence="3">Uncharacterized protein</fullName>
    </submittedName>
</protein>
<name>A0A8T2Q410_CERRI</name>
<dbReference type="AlphaFoldDB" id="A0A8T2Q410"/>
<reference evidence="3" key="1">
    <citation type="submission" date="2021-08" db="EMBL/GenBank/DDBJ databases">
        <title>WGS assembly of Ceratopteris richardii.</title>
        <authorList>
            <person name="Marchant D.B."/>
            <person name="Chen G."/>
            <person name="Jenkins J."/>
            <person name="Shu S."/>
            <person name="Leebens-Mack J."/>
            <person name="Grimwood J."/>
            <person name="Schmutz J."/>
            <person name="Soltis P."/>
            <person name="Soltis D."/>
            <person name="Chen Z.-H."/>
        </authorList>
    </citation>
    <scope>NUCLEOTIDE SEQUENCE</scope>
    <source>
        <strain evidence="3">Whitten #5841</strain>
        <tissue evidence="3">Leaf</tissue>
    </source>
</reference>
<keyword evidence="4" id="KW-1185">Reference proteome</keyword>
<keyword evidence="2" id="KW-0472">Membrane</keyword>
<evidence type="ECO:0000256" key="2">
    <source>
        <dbReference type="SAM" id="Phobius"/>
    </source>
</evidence>
<evidence type="ECO:0000256" key="1">
    <source>
        <dbReference type="SAM" id="MobiDB-lite"/>
    </source>
</evidence>
<organism evidence="3 4">
    <name type="scientific">Ceratopteris richardii</name>
    <name type="common">Triangle waterfern</name>
    <dbReference type="NCBI Taxonomy" id="49495"/>
    <lineage>
        <taxon>Eukaryota</taxon>
        <taxon>Viridiplantae</taxon>
        <taxon>Streptophyta</taxon>
        <taxon>Embryophyta</taxon>
        <taxon>Tracheophyta</taxon>
        <taxon>Polypodiopsida</taxon>
        <taxon>Polypodiidae</taxon>
        <taxon>Polypodiales</taxon>
        <taxon>Pteridineae</taxon>
        <taxon>Pteridaceae</taxon>
        <taxon>Parkerioideae</taxon>
        <taxon>Ceratopteris</taxon>
    </lineage>
</organism>